<dbReference type="EMBL" id="BSRX01000016">
    <property type="protein sequence ID" value="GLW55001.1"/>
    <property type="molecule type" value="Genomic_DNA"/>
</dbReference>
<dbReference type="Pfam" id="PF13649">
    <property type="entry name" value="Methyltransf_25"/>
    <property type="match status" value="1"/>
</dbReference>
<keyword evidence="1" id="KW-0489">Methyltransferase</keyword>
<protein>
    <recommendedName>
        <fullName evidence="4">Methyltransferase domain-containing protein</fullName>
    </recommendedName>
</protein>
<dbReference type="OrthoDB" id="9786503at2"/>
<dbReference type="InterPro" id="IPR029063">
    <property type="entry name" value="SAM-dependent_MTases_sf"/>
</dbReference>
<evidence type="ECO:0000256" key="1">
    <source>
        <dbReference type="ARBA" id="ARBA00022603"/>
    </source>
</evidence>
<dbReference type="PANTHER" id="PTHR43464">
    <property type="entry name" value="METHYLTRANSFERASE"/>
    <property type="match status" value="1"/>
</dbReference>
<name>A0A9W6UM21_9ACTN</name>
<dbReference type="Gene3D" id="3.40.50.150">
    <property type="entry name" value="Vaccinia Virus protein VP39"/>
    <property type="match status" value="1"/>
</dbReference>
<comment type="caution">
    <text evidence="5">The sequence shown here is derived from an EMBL/GenBank/DDBJ whole genome shotgun (WGS) entry which is preliminary data.</text>
</comment>
<evidence type="ECO:0000313" key="6">
    <source>
        <dbReference type="Proteomes" id="UP001165143"/>
    </source>
</evidence>
<sequence length="278" mass="30856">MTEYQLKGTAAALVELFAGKIHQHGMYDSAGAGFYHSFTVRDNAEVEELLSAAEGREGAVLELCCGSGRLTLPFLQRGFEVVGLDNSPSMLEILAERLQEPEHQEYAGRLTTVEGDMTAFALDRRFDLIVLGATAVWNLTREQRAELFRCVREHLAEDGRFLLTVLDIAEFDGATAAFEYTSVFPTKDETSPVLCTFIDRVEPDGLRSTSILANRVQDGEVTDTAMYTAWTHLAPLSGLEQELSAEGLKLVAQRELVNRHQITRSSSARRRLLLEVTL</sequence>
<dbReference type="InterPro" id="IPR041698">
    <property type="entry name" value="Methyltransf_25"/>
</dbReference>
<dbReference type="NCBIfam" id="NF041820">
    <property type="entry name" value="daptide_MTase"/>
    <property type="match status" value="1"/>
</dbReference>
<dbReference type="PANTHER" id="PTHR43464:SF19">
    <property type="entry name" value="UBIQUINONE BIOSYNTHESIS O-METHYLTRANSFERASE, MITOCHONDRIAL"/>
    <property type="match status" value="1"/>
</dbReference>
<dbReference type="SUPFAM" id="SSF53335">
    <property type="entry name" value="S-adenosyl-L-methionine-dependent methyltransferases"/>
    <property type="match status" value="1"/>
</dbReference>
<organism evidence="5 6">
    <name type="scientific">Kitasatospora phosalacinea</name>
    <dbReference type="NCBI Taxonomy" id="2065"/>
    <lineage>
        <taxon>Bacteria</taxon>
        <taxon>Bacillati</taxon>
        <taxon>Actinomycetota</taxon>
        <taxon>Actinomycetes</taxon>
        <taxon>Kitasatosporales</taxon>
        <taxon>Streptomycetaceae</taxon>
        <taxon>Kitasatospora</taxon>
    </lineage>
</organism>
<accession>A0A9W6UM21</accession>
<gene>
    <name evidence="5" type="ORF">Kpho01_30120</name>
</gene>
<feature type="domain" description="Methyltransferase" evidence="4">
    <location>
        <begin position="60"/>
        <end position="159"/>
    </location>
</feature>
<dbReference type="AlphaFoldDB" id="A0A9W6UM21"/>
<dbReference type="GO" id="GO:0032259">
    <property type="term" value="P:methylation"/>
    <property type="evidence" value="ECO:0007669"/>
    <property type="project" value="UniProtKB-KW"/>
</dbReference>
<dbReference type="Proteomes" id="UP001165143">
    <property type="component" value="Unassembled WGS sequence"/>
</dbReference>
<dbReference type="CDD" id="cd02440">
    <property type="entry name" value="AdoMet_MTases"/>
    <property type="match status" value="1"/>
</dbReference>
<dbReference type="InterPro" id="IPR049690">
    <property type="entry name" value="Daptide_MTase"/>
</dbReference>
<dbReference type="GO" id="GO:0008168">
    <property type="term" value="F:methyltransferase activity"/>
    <property type="evidence" value="ECO:0007669"/>
    <property type="project" value="UniProtKB-KW"/>
</dbReference>
<evidence type="ECO:0000313" key="5">
    <source>
        <dbReference type="EMBL" id="GLW55001.1"/>
    </source>
</evidence>
<keyword evidence="2" id="KW-0808">Transferase</keyword>
<evidence type="ECO:0000259" key="4">
    <source>
        <dbReference type="Pfam" id="PF13649"/>
    </source>
</evidence>
<evidence type="ECO:0000256" key="2">
    <source>
        <dbReference type="ARBA" id="ARBA00022679"/>
    </source>
</evidence>
<dbReference type="RefSeq" id="WP_033257160.1">
    <property type="nucleotide sequence ID" value="NZ_BSRX01000016.1"/>
</dbReference>
<evidence type="ECO:0000256" key="3">
    <source>
        <dbReference type="ARBA" id="ARBA00022691"/>
    </source>
</evidence>
<reference evidence="5" key="1">
    <citation type="submission" date="2023-02" db="EMBL/GenBank/DDBJ databases">
        <title>Kitasatospora phosalacinea NBRC 14362.</title>
        <authorList>
            <person name="Ichikawa N."/>
            <person name="Sato H."/>
            <person name="Tonouchi N."/>
        </authorList>
    </citation>
    <scope>NUCLEOTIDE SEQUENCE</scope>
    <source>
        <strain evidence="5">NBRC 14362</strain>
    </source>
</reference>
<proteinExistence type="predicted"/>
<keyword evidence="3" id="KW-0949">S-adenosyl-L-methionine</keyword>